<sequence length="216" mass="25579">MRDQENYRYTFLYYISTARRKTIHFLARITYTYQGVPPDDTLFYRIIRITYTYQGVSPDDTLFYRIIRNKIKGFHLSQTQNQNHTPHHTLSPTRCLTHGRTLHRHHTHTQPLNLTHYHHPAHILVHHLIQPQTQRKTPPLTHLTQQKTQHSTQRTSLPLQQISTRIETQTSTPPRPPIQTRNRTQTQRLLRCLLQAQARAQSRGPRPAPARHPGRR</sequence>
<feature type="region of interest" description="Disordered" evidence="1">
    <location>
        <begin position="132"/>
        <end position="184"/>
    </location>
</feature>
<evidence type="ECO:0000313" key="2">
    <source>
        <dbReference type="EMBL" id="JAE07171.1"/>
    </source>
</evidence>
<evidence type="ECO:0000256" key="1">
    <source>
        <dbReference type="SAM" id="MobiDB-lite"/>
    </source>
</evidence>
<organism evidence="2">
    <name type="scientific">Arundo donax</name>
    <name type="common">Giant reed</name>
    <name type="synonym">Donax arundinaceus</name>
    <dbReference type="NCBI Taxonomy" id="35708"/>
    <lineage>
        <taxon>Eukaryota</taxon>
        <taxon>Viridiplantae</taxon>
        <taxon>Streptophyta</taxon>
        <taxon>Embryophyta</taxon>
        <taxon>Tracheophyta</taxon>
        <taxon>Spermatophyta</taxon>
        <taxon>Magnoliopsida</taxon>
        <taxon>Liliopsida</taxon>
        <taxon>Poales</taxon>
        <taxon>Poaceae</taxon>
        <taxon>PACMAD clade</taxon>
        <taxon>Arundinoideae</taxon>
        <taxon>Arundineae</taxon>
        <taxon>Arundo</taxon>
    </lineage>
</organism>
<proteinExistence type="predicted"/>
<feature type="compositionally biased region" description="Polar residues" evidence="1">
    <location>
        <begin position="132"/>
        <end position="171"/>
    </location>
</feature>
<protein>
    <submittedName>
        <fullName evidence="2">Uncharacterized protein</fullName>
    </submittedName>
</protein>
<reference evidence="2" key="2">
    <citation type="journal article" date="2015" name="Data Brief">
        <title>Shoot transcriptome of the giant reed, Arundo donax.</title>
        <authorList>
            <person name="Barrero R.A."/>
            <person name="Guerrero F.D."/>
            <person name="Moolhuijzen P."/>
            <person name="Goolsby J.A."/>
            <person name="Tidwell J."/>
            <person name="Bellgard S.E."/>
            <person name="Bellgard M.I."/>
        </authorList>
    </citation>
    <scope>NUCLEOTIDE SEQUENCE</scope>
    <source>
        <tissue evidence="2">Shoot tissue taken approximately 20 cm above the soil surface</tissue>
    </source>
</reference>
<feature type="region of interest" description="Disordered" evidence="1">
    <location>
        <begin position="197"/>
        <end position="216"/>
    </location>
</feature>
<accession>A0A0A9FAM3</accession>
<reference evidence="2" key="1">
    <citation type="submission" date="2014-09" db="EMBL/GenBank/DDBJ databases">
        <authorList>
            <person name="Magalhaes I.L.F."/>
            <person name="Oliveira U."/>
            <person name="Santos F.R."/>
            <person name="Vidigal T.H.D.A."/>
            <person name="Brescovit A.D."/>
            <person name="Santos A.J."/>
        </authorList>
    </citation>
    <scope>NUCLEOTIDE SEQUENCE</scope>
    <source>
        <tissue evidence="2">Shoot tissue taken approximately 20 cm above the soil surface</tissue>
    </source>
</reference>
<name>A0A0A9FAM3_ARUDO</name>
<dbReference type="EMBL" id="GBRH01190725">
    <property type="protein sequence ID" value="JAE07171.1"/>
    <property type="molecule type" value="Transcribed_RNA"/>
</dbReference>
<dbReference type="AlphaFoldDB" id="A0A0A9FAM3"/>